<proteinExistence type="predicted"/>
<reference evidence="1 2" key="1">
    <citation type="submission" date="2016-06" db="EMBL/GenBank/DDBJ databases">
        <title>Acetobacter pasteurianus NBRC 3278 whole genome sequencing project.</title>
        <authorList>
            <person name="Matsutani M."/>
            <person name="Shiwa Y."/>
            <person name="Okamoto-Kainuma A."/>
            <person name="Ishikawa M."/>
            <person name="Koizumi Y."/>
            <person name="Yoshikawa H."/>
            <person name="Yakushi T."/>
            <person name="Matsushita K."/>
        </authorList>
    </citation>
    <scope>NUCLEOTIDE SEQUENCE [LARGE SCALE GENOMIC DNA]</scope>
    <source>
        <strain evidence="1 2">NBRC 3278</strain>
    </source>
</reference>
<comment type="caution">
    <text evidence="1">The sequence shown here is derived from an EMBL/GenBank/DDBJ whole genome shotgun (WGS) entry which is preliminary data.</text>
</comment>
<keyword evidence="2" id="KW-1185">Reference proteome</keyword>
<organism evidence="1 2">
    <name type="scientific">Acetobacter pasteurianus NBRC 3278</name>
    <dbReference type="NCBI Taxonomy" id="1226660"/>
    <lineage>
        <taxon>Bacteria</taxon>
        <taxon>Pseudomonadati</taxon>
        <taxon>Pseudomonadota</taxon>
        <taxon>Alphaproteobacteria</taxon>
        <taxon>Acetobacterales</taxon>
        <taxon>Acetobacteraceae</taxon>
        <taxon>Acetobacter</taxon>
    </lineage>
</organism>
<accession>A0A401X0T7</accession>
<dbReference type="Pfam" id="PF09950">
    <property type="entry name" value="Major_capside"/>
    <property type="match status" value="1"/>
</dbReference>
<gene>
    <name evidence="1" type="ORF">NBRC3278_0494</name>
</gene>
<protein>
    <recommendedName>
        <fullName evidence="3">DUF2184 domain-containing protein</fullName>
    </recommendedName>
</protein>
<dbReference type="Proteomes" id="UP000287385">
    <property type="component" value="Unassembled WGS sequence"/>
</dbReference>
<dbReference type="EMBL" id="BDEV01000015">
    <property type="protein sequence ID" value="GCD61401.1"/>
    <property type="molecule type" value="Genomic_DNA"/>
</dbReference>
<evidence type="ECO:0008006" key="3">
    <source>
        <dbReference type="Google" id="ProtNLM"/>
    </source>
</evidence>
<dbReference type="AlphaFoldDB" id="A0A401X0T7"/>
<sequence length="350" mass="37958">MDARIMLTSHSELAELNRLGFVVPDARGLIGAEHLVSDSMAMDAQPALSTTANAGIPAFMSAWVDTGLIKVAFAPMRAAELLGEVRKGDWVSKTAVFPMLETAGQVSSYGDWNQNGTVSLNPSFPERQSYHYQVFVAWGEQELALAGQARLQWAASLREAAALKLNKFQNQTYFFGISGLKLYGYLNDPRLPAAITPATKTAGGTAWENATPEERQDDVIALINQLRKQTAGLVDTDTPMVLGLAPTRMGLLTRRNSFGLSALTMLRETYPNLRFVQAVEYGDAAANGVQTMQIMADHVDVQKTAEAAFTEKLRAHAVVTEASAWKQKLSQGTWGAIIYMPAGIATMTGL</sequence>
<dbReference type="InterPro" id="IPR020049">
    <property type="entry name" value="Major_capsid-like"/>
</dbReference>
<name>A0A401X0T7_ACEPA</name>
<evidence type="ECO:0000313" key="2">
    <source>
        <dbReference type="Proteomes" id="UP000287385"/>
    </source>
</evidence>
<evidence type="ECO:0000313" key="1">
    <source>
        <dbReference type="EMBL" id="GCD61401.1"/>
    </source>
</evidence>